<feature type="region of interest" description="Disordered" evidence="3">
    <location>
        <begin position="429"/>
        <end position="478"/>
    </location>
</feature>
<name>A0A3E2H0Z0_SCYLI</name>
<dbReference type="InterPro" id="IPR050956">
    <property type="entry name" value="2C_system_His_kinase"/>
</dbReference>
<feature type="non-terminal residue" evidence="6">
    <location>
        <position position="1319"/>
    </location>
</feature>
<proteinExistence type="predicted"/>
<dbReference type="SMART" id="SM00448">
    <property type="entry name" value="REC"/>
    <property type="match status" value="1"/>
</dbReference>
<dbReference type="PANTHER" id="PTHR43719:SF28">
    <property type="entry name" value="PEROXIDE STRESS-ACTIVATED HISTIDINE KINASE MAK1-RELATED"/>
    <property type="match status" value="1"/>
</dbReference>
<dbReference type="PRINTS" id="PR00344">
    <property type="entry name" value="BCTRLSENSOR"/>
</dbReference>
<feature type="region of interest" description="Disordered" evidence="3">
    <location>
        <begin position="536"/>
        <end position="578"/>
    </location>
</feature>
<dbReference type="Pfam" id="PF02518">
    <property type="entry name" value="HATPase_c"/>
    <property type="match status" value="1"/>
</dbReference>
<sequence>MPHHKTGEESELPELPFETARERDLYQYYQPSFSPGFVPSYDATLSSFAQLATLRLKSRRALISLIDRTNQYILAEATQISSLQSDSANNDQDELWFGYATLPKSEGLCEEALEILPSSKPRRLLPLIINDVTQNGKFKDRSFVTNHPSLRFYAAIPISSKAGFNIGSLCIMDDKPRDGLSDVEIAFLGDMAMIIMAHLEMCNVREEQRRSEKMVKGFGLFAEGGSTQRERWLEDRDGKAWRQQGSKDEADAQSTENSTPQLDSDPNSPPEEHISVTKTAEPEVAGELESLYNPSVPLRPKLAENTPAKAQAEPVVELRPLVATQRDDETSTTLNLGTQRTLSFPTPVSSATPGREQDVSPIPRTADDQRSANPTQDLRTSTADLQEIMLSVNLKEMFSRASNIIRECIEVDGTIFLDASIGTFGGHTGESHTRLGQSQIIRGRSQGSAISSSEEEQSGAHTSDLGVSPAGSFVSLPRKPLTDSFEEKEKMCGVLGFSTAEKCSLDGDKASENYVPVEEAFLQKLLQKYPRGQVFNLGEGSPTTSSTSNTGHTIGNIAQVKPRSSEKTSRSRKRRQSVRQAEAKALLQMLPGARSVVLFPLWDSHRDRWFAGSFAWATRPTRVLTRAKDLSYLAAFGNSIMAEVARLDAIAVDRAKSDFISSISHELRSPLHGILASVEFLQDTPLDLFQNSMIDTIQRCGRTLLDTVQHVLDFAKINNFTQPKKNTKQEKGSSNQSLRSRKMGLSVNIDVSMITEDVIDAVYAGHEFQDNSSLDVADEASGFPSEGLRRNSSDIGPNKPRYQPVLKKEQLAIIMDIGWRPNWMFNTQSGALRRILMNLFGNALKYTDAGWVKISLQSRDTTPIKTQPEQSIITITISDSGRGISQEFLHSQLFMPFSQENSMNPGTGLGLSIVLQIVRSLGGTIDVQSEPGIGTEVRVSLTLDQALIAPESLALDAKYENSVRSVRERTSGLTLGLVGFQTSSGISGTHAGTLQVEPGLSLSLQASIERMATVWFGMKVTASESWEVSPPDIYIADEKPSLPSPFGRAPIIVLCSNASVYRAYARRKQGAQSSDDELVHFVSKPCGPHKLARALAFCLSNASHPTKKYGPQLPPLQTPDEHLVSSQSLFKVSPSTTFHLGELHSQGEYFPTGAGLLSGNPFEATESSTLDTSANKATNRKPVLLLVEDNNINLRLLETFAKKNNCKYGTAENGLLALQAFQTTRNLYDIVFMDISMPVMDGLDSTRAIRKLEGERGQKPATIIALTGLASASIRQEAFSSGINLFLTKPVSFHELRDFLNDWTPDKEVQTPGVSERPI</sequence>
<dbReference type="Gene3D" id="3.30.450.40">
    <property type="match status" value="1"/>
</dbReference>
<feature type="modified residue" description="4-aspartylphosphate" evidence="2">
    <location>
        <position position="1234"/>
    </location>
</feature>
<feature type="region of interest" description="Disordered" evidence="3">
    <location>
        <begin position="775"/>
        <end position="801"/>
    </location>
</feature>
<accession>A0A3E2H0Z0</accession>
<feature type="compositionally biased region" description="Polar residues" evidence="3">
    <location>
        <begin position="434"/>
        <end position="452"/>
    </location>
</feature>
<comment type="caution">
    <text evidence="6">The sequence shown here is derived from an EMBL/GenBank/DDBJ whole genome shotgun (WGS) entry which is preliminary data.</text>
</comment>
<dbReference type="Pfam" id="PF00512">
    <property type="entry name" value="HisKA"/>
    <property type="match status" value="1"/>
</dbReference>
<dbReference type="SMART" id="SM00387">
    <property type="entry name" value="HATPase_c"/>
    <property type="match status" value="1"/>
</dbReference>
<feature type="compositionally biased region" description="Polar residues" evidence="3">
    <location>
        <begin position="340"/>
        <end position="352"/>
    </location>
</feature>
<evidence type="ECO:0008006" key="8">
    <source>
        <dbReference type="Google" id="ProtNLM"/>
    </source>
</evidence>
<protein>
    <recommendedName>
        <fullName evidence="8">Histidine kinase</fullName>
    </recommendedName>
</protein>
<dbReference type="FunFam" id="3.30.450.40:FF:000083">
    <property type="entry name" value="Sensor histidine kinase/response regulator, putative (AFU_orthologue AFUA_4G00660)"/>
    <property type="match status" value="1"/>
</dbReference>
<dbReference type="InterPro" id="IPR003594">
    <property type="entry name" value="HATPase_dom"/>
</dbReference>
<dbReference type="InterPro" id="IPR004358">
    <property type="entry name" value="Sig_transdc_His_kin-like_C"/>
</dbReference>
<feature type="domain" description="Histidine kinase" evidence="4">
    <location>
        <begin position="662"/>
        <end position="945"/>
    </location>
</feature>
<dbReference type="GO" id="GO:0000155">
    <property type="term" value="F:phosphorelay sensor kinase activity"/>
    <property type="evidence" value="ECO:0007669"/>
    <property type="project" value="InterPro"/>
</dbReference>
<evidence type="ECO:0000256" key="2">
    <source>
        <dbReference type="PROSITE-ProRule" id="PRU00169"/>
    </source>
</evidence>
<gene>
    <name evidence="6" type="ORF">B7463_g9706</name>
</gene>
<dbReference type="InterPro" id="IPR011006">
    <property type="entry name" value="CheY-like_superfamily"/>
</dbReference>
<evidence type="ECO:0000256" key="3">
    <source>
        <dbReference type="SAM" id="MobiDB-lite"/>
    </source>
</evidence>
<dbReference type="SUPFAM" id="SSF55781">
    <property type="entry name" value="GAF domain-like"/>
    <property type="match status" value="1"/>
</dbReference>
<dbReference type="Pfam" id="PF00072">
    <property type="entry name" value="Response_reg"/>
    <property type="match status" value="1"/>
</dbReference>
<dbReference type="SUPFAM" id="SSF52172">
    <property type="entry name" value="CheY-like"/>
    <property type="match status" value="1"/>
</dbReference>
<dbReference type="STRING" id="5539.A0A3E2H0Z0"/>
<feature type="non-terminal residue" evidence="6">
    <location>
        <position position="1"/>
    </location>
</feature>
<dbReference type="InterPro" id="IPR036097">
    <property type="entry name" value="HisK_dim/P_sf"/>
</dbReference>
<dbReference type="CDD" id="cd00082">
    <property type="entry name" value="HisKA"/>
    <property type="match status" value="1"/>
</dbReference>
<dbReference type="PROSITE" id="PS50110">
    <property type="entry name" value="RESPONSE_REGULATORY"/>
    <property type="match status" value="1"/>
</dbReference>
<dbReference type="OMA" id="SHRARWF"/>
<keyword evidence="7" id="KW-1185">Reference proteome</keyword>
<dbReference type="PANTHER" id="PTHR43719">
    <property type="entry name" value="TWO-COMPONENT HISTIDINE KINASE"/>
    <property type="match status" value="1"/>
</dbReference>
<feature type="domain" description="Response regulatory" evidence="5">
    <location>
        <begin position="1183"/>
        <end position="1304"/>
    </location>
</feature>
<feature type="compositionally biased region" description="Basic and acidic residues" evidence="3">
    <location>
        <begin position="229"/>
        <end position="250"/>
    </location>
</feature>
<evidence type="ECO:0000256" key="1">
    <source>
        <dbReference type="ARBA" id="ARBA00022553"/>
    </source>
</evidence>
<dbReference type="InterPro" id="IPR001789">
    <property type="entry name" value="Sig_transdc_resp-reg_receiver"/>
</dbReference>
<dbReference type="SMART" id="SM00388">
    <property type="entry name" value="HisKA"/>
    <property type="match status" value="1"/>
</dbReference>
<feature type="compositionally biased region" description="Polar residues" evidence="3">
    <location>
        <begin position="252"/>
        <end position="266"/>
    </location>
</feature>
<dbReference type="PROSITE" id="PS50109">
    <property type="entry name" value="HIS_KIN"/>
    <property type="match status" value="1"/>
</dbReference>
<feature type="region of interest" description="Disordered" evidence="3">
    <location>
        <begin position="229"/>
        <end position="277"/>
    </location>
</feature>
<dbReference type="SUPFAM" id="SSF55874">
    <property type="entry name" value="ATPase domain of HSP90 chaperone/DNA topoisomerase II/histidine kinase"/>
    <property type="match status" value="1"/>
</dbReference>
<dbReference type="Gene3D" id="3.30.565.10">
    <property type="entry name" value="Histidine kinase-like ATPase, C-terminal domain"/>
    <property type="match status" value="1"/>
</dbReference>
<reference evidence="6 7" key="1">
    <citation type="submission" date="2018-05" db="EMBL/GenBank/DDBJ databases">
        <title>Draft genome sequence of Scytalidium lignicola DSM 105466, a ubiquitous saprotrophic fungus.</title>
        <authorList>
            <person name="Buettner E."/>
            <person name="Gebauer A.M."/>
            <person name="Hofrichter M."/>
            <person name="Liers C."/>
            <person name="Kellner H."/>
        </authorList>
    </citation>
    <scope>NUCLEOTIDE SEQUENCE [LARGE SCALE GENOMIC DNA]</scope>
    <source>
        <strain evidence="6 7">DSM 105466</strain>
    </source>
</reference>
<dbReference type="SUPFAM" id="SSF47384">
    <property type="entry name" value="Homodimeric domain of signal transducing histidine kinase"/>
    <property type="match status" value="1"/>
</dbReference>
<dbReference type="InterPro" id="IPR003661">
    <property type="entry name" value="HisK_dim/P_dom"/>
</dbReference>
<dbReference type="Gene3D" id="3.40.50.2300">
    <property type="match status" value="1"/>
</dbReference>
<dbReference type="InterPro" id="IPR036890">
    <property type="entry name" value="HATPase_C_sf"/>
</dbReference>
<dbReference type="Proteomes" id="UP000258309">
    <property type="component" value="Unassembled WGS sequence"/>
</dbReference>
<dbReference type="CDD" id="cd17546">
    <property type="entry name" value="REC_hyHK_CKI1_RcsC-like"/>
    <property type="match status" value="1"/>
</dbReference>
<dbReference type="Gene3D" id="1.10.287.130">
    <property type="match status" value="1"/>
</dbReference>
<dbReference type="EMBL" id="NCSJ02000250">
    <property type="protein sequence ID" value="RFU26643.1"/>
    <property type="molecule type" value="Genomic_DNA"/>
</dbReference>
<feature type="compositionally biased region" description="Low complexity" evidence="3">
    <location>
        <begin position="538"/>
        <end position="555"/>
    </location>
</feature>
<dbReference type="FunFam" id="1.10.287.130:FF:000023">
    <property type="entry name" value="Sensor histidine kinase/response regulator, putative"/>
    <property type="match status" value="1"/>
</dbReference>
<evidence type="ECO:0000259" key="4">
    <source>
        <dbReference type="PROSITE" id="PS50109"/>
    </source>
</evidence>
<organism evidence="6 7">
    <name type="scientific">Scytalidium lignicola</name>
    <name type="common">Hyphomycete</name>
    <dbReference type="NCBI Taxonomy" id="5539"/>
    <lineage>
        <taxon>Eukaryota</taxon>
        <taxon>Fungi</taxon>
        <taxon>Dikarya</taxon>
        <taxon>Ascomycota</taxon>
        <taxon>Pezizomycotina</taxon>
        <taxon>Leotiomycetes</taxon>
        <taxon>Leotiomycetes incertae sedis</taxon>
        <taxon>Scytalidium</taxon>
    </lineage>
</organism>
<evidence type="ECO:0000313" key="7">
    <source>
        <dbReference type="Proteomes" id="UP000258309"/>
    </source>
</evidence>
<dbReference type="InterPro" id="IPR005467">
    <property type="entry name" value="His_kinase_dom"/>
</dbReference>
<keyword evidence="1 2" id="KW-0597">Phosphoprotein</keyword>
<dbReference type="OrthoDB" id="303614at2759"/>
<evidence type="ECO:0000313" key="6">
    <source>
        <dbReference type="EMBL" id="RFU26643.1"/>
    </source>
</evidence>
<feature type="region of interest" description="Disordered" evidence="3">
    <location>
        <begin position="340"/>
        <end position="377"/>
    </location>
</feature>
<evidence type="ECO:0000259" key="5">
    <source>
        <dbReference type="PROSITE" id="PS50110"/>
    </source>
</evidence>
<dbReference type="InterPro" id="IPR029016">
    <property type="entry name" value="GAF-like_dom_sf"/>
</dbReference>